<dbReference type="RefSeq" id="WP_247342313.1">
    <property type="nucleotide sequence ID" value="NZ_CP095550.1"/>
</dbReference>
<dbReference type="SUPFAM" id="SSF159173">
    <property type="entry name" value="YkvR-like"/>
    <property type="match status" value="1"/>
</dbReference>
<dbReference type="Proteomes" id="UP001597318">
    <property type="component" value="Unassembled WGS sequence"/>
</dbReference>
<keyword evidence="2" id="KW-1185">Reference proteome</keyword>
<dbReference type="EMBL" id="JBHUIK010000001">
    <property type="protein sequence ID" value="MFD2212504.1"/>
    <property type="molecule type" value="Genomic_DNA"/>
</dbReference>
<comment type="caution">
    <text evidence="1">The sequence shown here is derived from an EMBL/GenBank/DDBJ whole genome shotgun (WGS) entry which is preliminary data.</text>
</comment>
<accession>A0ABW5BSG3</accession>
<evidence type="ECO:0000313" key="1">
    <source>
        <dbReference type="EMBL" id="MFD2212504.1"/>
    </source>
</evidence>
<reference evidence="2" key="1">
    <citation type="journal article" date="2019" name="Int. J. Syst. Evol. Microbiol.">
        <title>The Global Catalogue of Microorganisms (GCM) 10K type strain sequencing project: providing services to taxonomists for standard genome sequencing and annotation.</title>
        <authorList>
            <consortium name="The Broad Institute Genomics Platform"/>
            <consortium name="The Broad Institute Genome Sequencing Center for Infectious Disease"/>
            <person name="Wu L."/>
            <person name="Ma J."/>
        </authorList>
    </citation>
    <scope>NUCLEOTIDE SEQUENCE [LARGE SCALE GENOMIC DNA]</scope>
    <source>
        <strain evidence="2">CGMCC 1.15474</strain>
    </source>
</reference>
<dbReference type="Gene3D" id="2.40.30.80">
    <property type="entry name" value="YkvR-like"/>
    <property type="match status" value="1"/>
</dbReference>
<gene>
    <name evidence="1" type="ORF">ACFSKK_02125</name>
</gene>
<dbReference type="InterPro" id="IPR023105">
    <property type="entry name" value="YkvR-like_sf"/>
</dbReference>
<evidence type="ECO:0000313" key="2">
    <source>
        <dbReference type="Proteomes" id="UP001597318"/>
    </source>
</evidence>
<sequence>MVKEMYLNNKLLKLNHYNEELTQNSLSVSLEFFVTSEEYHEITTLLYENNFLVKVPEKEYSFQAIITNYSTSLTNLYEKGQVATFSLRLLEVKG</sequence>
<name>A0ABW5BSG3_9BACI</name>
<dbReference type="Pfam" id="PF11514">
    <property type="entry name" value="DUF3219"/>
    <property type="match status" value="1"/>
</dbReference>
<organism evidence="1 2">
    <name type="scientific">Metabacillus endolithicus</name>
    <dbReference type="NCBI Taxonomy" id="1535204"/>
    <lineage>
        <taxon>Bacteria</taxon>
        <taxon>Bacillati</taxon>
        <taxon>Bacillota</taxon>
        <taxon>Bacilli</taxon>
        <taxon>Bacillales</taxon>
        <taxon>Bacillaceae</taxon>
        <taxon>Metabacillus</taxon>
    </lineage>
</organism>
<protein>
    <submittedName>
        <fullName evidence="1">DUF3219 family protein</fullName>
    </submittedName>
</protein>
<dbReference type="InterPro" id="IPR021596">
    <property type="entry name" value="DUF3219"/>
</dbReference>
<proteinExistence type="predicted"/>